<feature type="signal peptide" evidence="1">
    <location>
        <begin position="1"/>
        <end position="22"/>
    </location>
</feature>
<evidence type="ECO:0000313" key="2">
    <source>
        <dbReference type="EMBL" id="MCX2744707.1"/>
    </source>
</evidence>
<proteinExistence type="predicted"/>
<dbReference type="InterPro" id="IPR045607">
    <property type="entry name" value="DUF6452"/>
</dbReference>
<dbReference type="PROSITE" id="PS51257">
    <property type="entry name" value="PROKAR_LIPOPROTEIN"/>
    <property type="match status" value="1"/>
</dbReference>
<dbReference type="Proteomes" id="UP001209885">
    <property type="component" value="Unassembled WGS sequence"/>
</dbReference>
<accession>A0ABT3RSE1</accession>
<feature type="chain" id="PRO_5046311350" evidence="1">
    <location>
        <begin position="23"/>
        <end position="160"/>
    </location>
</feature>
<dbReference type="RefSeq" id="WP_266057180.1">
    <property type="nucleotide sequence ID" value="NZ_JAPFQN010000006.1"/>
</dbReference>
<dbReference type="EMBL" id="JAPFQN010000006">
    <property type="protein sequence ID" value="MCX2744707.1"/>
    <property type="molecule type" value="Genomic_DNA"/>
</dbReference>
<organism evidence="2 3">
    <name type="scientific">Mangrovivirga halotolerans</name>
    <dbReference type="NCBI Taxonomy" id="2993936"/>
    <lineage>
        <taxon>Bacteria</taxon>
        <taxon>Pseudomonadati</taxon>
        <taxon>Bacteroidota</taxon>
        <taxon>Cytophagia</taxon>
        <taxon>Cytophagales</taxon>
        <taxon>Mangrovivirgaceae</taxon>
        <taxon>Mangrovivirga</taxon>
    </lineage>
</organism>
<keyword evidence="1" id="KW-0732">Signal</keyword>
<dbReference type="Pfam" id="PF20050">
    <property type="entry name" value="DUF6452"/>
    <property type="match status" value="1"/>
</dbReference>
<comment type="caution">
    <text evidence="2">The sequence shown here is derived from an EMBL/GenBank/DDBJ whole genome shotgun (WGS) entry which is preliminary data.</text>
</comment>
<reference evidence="2 3" key="1">
    <citation type="submission" date="2022-11" db="EMBL/GenBank/DDBJ databases">
        <title>The characterization of three novel Bacteroidetes species and genomic analysis of their roles in tidal elemental geochemical cycles.</title>
        <authorList>
            <person name="Ma K."/>
        </authorList>
    </citation>
    <scope>NUCLEOTIDE SEQUENCE [LARGE SCALE GENOMIC DNA]</scope>
    <source>
        <strain evidence="2 3">M17</strain>
    </source>
</reference>
<sequence>MSKKYFFVFAAFLLIAMSSCDPQINCYSEYRDFAVASFNINTSDSSSLGLRRVYVEGYEDSIIVSDDTVSKVLLPLNPRVNTTRYVFETTDNNIYTLEMKYKTISRLISPECGPEVLFRELTATDYNYDTVQVFNRTTLRITTNDISTAPADIRLFVSSN</sequence>
<protein>
    <submittedName>
        <fullName evidence="2">DUF6452 family protein</fullName>
    </submittedName>
</protein>
<name>A0ABT3RSE1_9BACT</name>
<evidence type="ECO:0000313" key="3">
    <source>
        <dbReference type="Proteomes" id="UP001209885"/>
    </source>
</evidence>
<gene>
    <name evidence="2" type="ORF">OO013_12565</name>
</gene>
<keyword evidence="3" id="KW-1185">Reference proteome</keyword>
<evidence type="ECO:0000256" key="1">
    <source>
        <dbReference type="SAM" id="SignalP"/>
    </source>
</evidence>